<name>A0A0N4VW69_HAEPC</name>
<keyword evidence="1" id="KW-0175">Coiled coil</keyword>
<feature type="coiled-coil region" evidence="1">
    <location>
        <begin position="46"/>
        <end position="87"/>
    </location>
</feature>
<dbReference type="Proteomes" id="UP000268014">
    <property type="component" value="Unassembled WGS sequence"/>
</dbReference>
<evidence type="ECO:0000313" key="4">
    <source>
        <dbReference type="WBParaSite" id="HPLM_0000153901-mRNA-1"/>
    </source>
</evidence>
<evidence type="ECO:0000256" key="1">
    <source>
        <dbReference type="SAM" id="Coils"/>
    </source>
</evidence>
<reference evidence="4" key="1">
    <citation type="submission" date="2017-02" db="UniProtKB">
        <authorList>
            <consortium name="WormBaseParasite"/>
        </authorList>
    </citation>
    <scope>IDENTIFICATION</scope>
</reference>
<dbReference type="EMBL" id="UZAF01002099">
    <property type="protein sequence ID" value="VDO10026.1"/>
    <property type="molecule type" value="Genomic_DNA"/>
</dbReference>
<gene>
    <name evidence="2" type="ORF">HPLM_LOCUS1537</name>
</gene>
<protein>
    <submittedName>
        <fullName evidence="4">Ras-associating domain-containing protein</fullName>
    </submittedName>
</protein>
<sequence>MNNRRRDIHDDYDVGCNGYSMDYRIKEQQRILQSVRSELIDSSSKLKEVNVVYEELNKKIPEKQSELTTVLDEIESARRTLKELQDRRNVRIFLPHRPLYPRVVENSNPSQAPPLTSSTFTWESAIDYSRCSISSFMPLYVYPLSKPNAQLEELKMQLLSQGNIVSNPNIACLLVILTNEEIDISSMNIRNGGRNHVIINVGKPFYPKSLPLIMVQQHDPPFERSLDYNVFLEMPRYDASSWKLLKPILPLSRKVSYLETLLPVL</sequence>
<dbReference type="WBParaSite" id="HPLM_0000153901-mRNA-1">
    <property type="protein sequence ID" value="HPLM_0000153901-mRNA-1"/>
    <property type="gene ID" value="HPLM_0000153901"/>
</dbReference>
<accession>A0A0N4VW69</accession>
<dbReference type="STRING" id="6290.A0A0N4VW69"/>
<organism evidence="4">
    <name type="scientific">Haemonchus placei</name>
    <name type="common">Barber's pole worm</name>
    <dbReference type="NCBI Taxonomy" id="6290"/>
    <lineage>
        <taxon>Eukaryota</taxon>
        <taxon>Metazoa</taxon>
        <taxon>Ecdysozoa</taxon>
        <taxon>Nematoda</taxon>
        <taxon>Chromadorea</taxon>
        <taxon>Rhabditida</taxon>
        <taxon>Rhabditina</taxon>
        <taxon>Rhabditomorpha</taxon>
        <taxon>Strongyloidea</taxon>
        <taxon>Trichostrongylidae</taxon>
        <taxon>Haemonchus</taxon>
    </lineage>
</organism>
<dbReference type="OMA" id="RFECHER"/>
<evidence type="ECO:0000313" key="3">
    <source>
        <dbReference type="Proteomes" id="UP000268014"/>
    </source>
</evidence>
<reference evidence="2 3" key="2">
    <citation type="submission" date="2018-11" db="EMBL/GenBank/DDBJ databases">
        <authorList>
            <consortium name="Pathogen Informatics"/>
        </authorList>
    </citation>
    <scope>NUCLEOTIDE SEQUENCE [LARGE SCALE GENOMIC DNA]</scope>
    <source>
        <strain evidence="2 3">MHpl1</strain>
    </source>
</reference>
<proteinExistence type="predicted"/>
<evidence type="ECO:0000313" key="2">
    <source>
        <dbReference type="EMBL" id="VDO10026.1"/>
    </source>
</evidence>
<dbReference type="AlphaFoldDB" id="A0A0N4VW69"/>
<keyword evidence="3" id="KW-1185">Reference proteome</keyword>
<dbReference type="OrthoDB" id="5954868at2759"/>